<reference evidence="3" key="2">
    <citation type="journal article" date="2008" name="Nucleic Acids Res.">
        <title>The rice annotation project database (RAP-DB): 2008 update.</title>
        <authorList>
            <consortium name="The rice annotation project (RAP)"/>
        </authorList>
    </citation>
    <scope>GENOME REANNOTATION</scope>
    <source>
        <strain evidence="3">cv. Nipponbare</strain>
    </source>
</reference>
<dbReference type="AlphaFoldDB" id="Q6ESF7"/>
<sequence>MIDVREETPVAPSWLLSPRRGDGETESRRIIKAASGAAAAVSPKSSAPLLAADAADLLL</sequence>
<evidence type="ECO:0000313" key="2">
    <source>
        <dbReference type="EMBL" id="BAD28413.1"/>
    </source>
</evidence>
<gene>
    <name evidence="2" type="primary">P0605D08.16</name>
</gene>
<accession>Q6ESF7</accession>
<reference evidence="3" key="1">
    <citation type="journal article" date="2005" name="Nature">
        <title>The map-based sequence of the rice genome.</title>
        <authorList>
            <consortium name="International rice genome sequencing project (IRGSP)"/>
            <person name="Matsumoto T."/>
            <person name="Wu J."/>
            <person name="Kanamori H."/>
            <person name="Katayose Y."/>
            <person name="Fujisawa M."/>
            <person name="Namiki N."/>
            <person name="Mizuno H."/>
            <person name="Yamamoto K."/>
            <person name="Antonio B.A."/>
            <person name="Baba T."/>
            <person name="Sakata K."/>
            <person name="Nagamura Y."/>
            <person name="Aoki H."/>
            <person name="Arikawa K."/>
            <person name="Arita K."/>
            <person name="Bito T."/>
            <person name="Chiden Y."/>
            <person name="Fujitsuka N."/>
            <person name="Fukunaka R."/>
            <person name="Hamada M."/>
            <person name="Harada C."/>
            <person name="Hayashi A."/>
            <person name="Hijishita S."/>
            <person name="Honda M."/>
            <person name="Hosokawa S."/>
            <person name="Ichikawa Y."/>
            <person name="Idonuma A."/>
            <person name="Iijima M."/>
            <person name="Ikeda M."/>
            <person name="Ikeno M."/>
            <person name="Ito K."/>
            <person name="Ito S."/>
            <person name="Ito T."/>
            <person name="Ito Y."/>
            <person name="Ito Y."/>
            <person name="Iwabuchi A."/>
            <person name="Kamiya K."/>
            <person name="Karasawa W."/>
            <person name="Kurita K."/>
            <person name="Katagiri S."/>
            <person name="Kikuta A."/>
            <person name="Kobayashi H."/>
            <person name="Kobayashi N."/>
            <person name="Machita K."/>
            <person name="Maehara T."/>
            <person name="Masukawa M."/>
            <person name="Mizubayashi T."/>
            <person name="Mukai Y."/>
            <person name="Nagasaki H."/>
            <person name="Nagata Y."/>
            <person name="Naito S."/>
            <person name="Nakashima M."/>
            <person name="Nakama Y."/>
            <person name="Nakamichi Y."/>
            <person name="Nakamura M."/>
            <person name="Meguro A."/>
            <person name="Negishi M."/>
            <person name="Ohta I."/>
            <person name="Ohta T."/>
            <person name="Okamoto M."/>
            <person name="Ono N."/>
            <person name="Saji S."/>
            <person name="Sakaguchi M."/>
            <person name="Sakai K."/>
            <person name="Shibata M."/>
            <person name="Shimokawa T."/>
            <person name="Song J."/>
            <person name="Takazaki Y."/>
            <person name="Terasawa K."/>
            <person name="Tsugane M."/>
            <person name="Tsuji K."/>
            <person name="Ueda S."/>
            <person name="Waki K."/>
            <person name="Yamagata H."/>
            <person name="Yamamoto M."/>
            <person name="Yamamoto S."/>
            <person name="Yamane H."/>
            <person name="Yoshiki S."/>
            <person name="Yoshihara R."/>
            <person name="Yukawa K."/>
            <person name="Zhong H."/>
            <person name="Yano M."/>
            <person name="Yuan Q."/>
            <person name="Ouyang S."/>
            <person name="Liu J."/>
            <person name="Jones K.M."/>
            <person name="Gansberger K."/>
            <person name="Moffat K."/>
            <person name="Hill J."/>
            <person name="Bera J."/>
            <person name="Fadrosh D."/>
            <person name="Jin S."/>
            <person name="Johri S."/>
            <person name="Kim M."/>
            <person name="Overton L."/>
            <person name="Reardon M."/>
            <person name="Tsitrin T."/>
            <person name="Vuong H."/>
            <person name="Weaver B."/>
            <person name="Ciecko A."/>
            <person name="Tallon L."/>
            <person name="Jackson J."/>
            <person name="Pai G."/>
            <person name="Aken S.V."/>
            <person name="Utterback T."/>
            <person name="Reidmuller S."/>
            <person name="Feldblyum T."/>
            <person name="Hsiao J."/>
            <person name="Zismann V."/>
            <person name="Iobst S."/>
            <person name="de Vazeille A.R."/>
            <person name="Buell C.R."/>
            <person name="Ying K."/>
            <person name="Li Y."/>
            <person name="Lu T."/>
            <person name="Huang Y."/>
            <person name="Zhao Q."/>
            <person name="Feng Q."/>
            <person name="Zhang L."/>
            <person name="Zhu J."/>
            <person name="Weng Q."/>
            <person name="Mu J."/>
            <person name="Lu Y."/>
            <person name="Fan D."/>
            <person name="Liu Y."/>
            <person name="Guan J."/>
            <person name="Zhang Y."/>
            <person name="Yu S."/>
            <person name="Liu X."/>
            <person name="Zhang Y."/>
            <person name="Hong G."/>
            <person name="Han B."/>
            <person name="Choisne N."/>
            <person name="Demange N."/>
            <person name="Orjeda G."/>
            <person name="Samain S."/>
            <person name="Cattolico L."/>
            <person name="Pelletier E."/>
            <person name="Couloux A."/>
            <person name="Segurens B."/>
            <person name="Wincker P."/>
            <person name="D'Hont A."/>
            <person name="Scarpelli C."/>
            <person name="Weissenbach J."/>
            <person name="Salanoubat M."/>
            <person name="Quetier F."/>
            <person name="Yu Y."/>
            <person name="Kim H.R."/>
            <person name="Rambo T."/>
            <person name="Currie J."/>
            <person name="Collura K."/>
            <person name="Luo M."/>
            <person name="Yang T."/>
            <person name="Ammiraju J.S.S."/>
            <person name="Engler F."/>
            <person name="Soderlund C."/>
            <person name="Wing R.A."/>
            <person name="Palmer L.E."/>
            <person name="de la Bastide M."/>
            <person name="Spiegel L."/>
            <person name="Nascimento L."/>
            <person name="Zutavern T."/>
            <person name="O'Shaughnessy A."/>
            <person name="Dike S."/>
            <person name="Dedhia N."/>
            <person name="Preston R."/>
            <person name="Balija V."/>
            <person name="McCombie W.R."/>
            <person name="Chow T."/>
            <person name="Chen H."/>
            <person name="Chung M."/>
            <person name="Chen C."/>
            <person name="Shaw J."/>
            <person name="Wu H."/>
            <person name="Hsiao K."/>
            <person name="Chao Y."/>
            <person name="Chu M."/>
            <person name="Cheng C."/>
            <person name="Hour A."/>
            <person name="Lee P."/>
            <person name="Lin S."/>
            <person name="Lin Y."/>
            <person name="Liou J."/>
            <person name="Liu S."/>
            <person name="Hsing Y."/>
            <person name="Raghuvanshi S."/>
            <person name="Mohanty A."/>
            <person name="Bharti A.K."/>
            <person name="Gaur A."/>
            <person name="Gupta V."/>
            <person name="Kumar D."/>
            <person name="Ravi V."/>
            <person name="Vij S."/>
            <person name="Kapur A."/>
            <person name="Khurana P."/>
            <person name="Khurana P."/>
            <person name="Khurana J.P."/>
            <person name="Tyagi A.K."/>
            <person name="Gaikwad K."/>
            <person name="Singh A."/>
            <person name="Dalal V."/>
            <person name="Srivastava S."/>
            <person name="Dixit A."/>
            <person name="Pal A.K."/>
            <person name="Ghazi I.A."/>
            <person name="Yadav M."/>
            <person name="Pandit A."/>
            <person name="Bhargava A."/>
            <person name="Sureshbabu K."/>
            <person name="Batra K."/>
            <person name="Sharma T.R."/>
            <person name="Mohapatra T."/>
            <person name="Singh N.K."/>
            <person name="Messing J."/>
            <person name="Nelson A.B."/>
            <person name="Fuks G."/>
            <person name="Kavchok S."/>
            <person name="Keizer G."/>
            <person name="Linton E."/>
            <person name="Llaca V."/>
            <person name="Song R."/>
            <person name="Tanyolac B."/>
            <person name="Young S."/>
            <person name="Ho-Il K."/>
            <person name="Hahn J.H."/>
            <person name="Sangsakoo G."/>
            <person name="Vanavichit A."/>
            <person name="de Mattos Luiz.A.T."/>
            <person name="Zimmer P.D."/>
            <person name="Malone G."/>
            <person name="Dellagostin O."/>
            <person name="de Oliveira A.C."/>
            <person name="Bevan M."/>
            <person name="Bancroft I."/>
            <person name="Minx P."/>
            <person name="Cordum H."/>
            <person name="Wilson R."/>
            <person name="Cheng Z."/>
            <person name="Jin W."/>
            <person name="Jiang J."/>
            <person name="Leong S.A."/>
            <person name="Iwama H."/>
            <person name="Gojobori T."/>
            <person name="Itoh T."/>
            <person name="Niimura Y."/>
            <person name="Fujii Y."/>
            <person name="Habara T."/>
            <person name="Sakai H."/>
            <person name="Sato Y."/>
            <person name="Wilson G."/>
            <person name="Kumar K."/>
            <person name="McCouch S."/>
            <person name="Juretic N."/>
            <person name="Hoen D."/>
            <person name="Wright S."/>
            <person name="Bruskiewich R."/>
            <person name="Bureau T."/>
            <person name="Miyao A."/>
            <person name="Hirochika H."/>
            <person name="Nishikawa T."/>
            <person name="Kadowaki K."/>
            <person name="Sugiura M."/>
            <person name="Burr B."/>
            <person name="Sasaki T."/>
        </authorList>
    </citation>
    <scope>NUCLEOTIDE SEQUENCE [LARGE SCALE GENOMIC DNA]</scope>
    <source>
        <strain evidence="3">cv. Nipponbare</strain>
    </source>
</reference>
<evidence type="ECO:0000313" key="3">
    <source>
        <dbReference type="Proteomes" id="UP000000763"/>
    </source>
</evidence>
<feature type="region of interest" description="Disordered" evidence="1">
    <location>
        <begin position="1"/>
        <end position="27"/>
    </location>
</feature>
<name>Q6ESF7_ORYSJ</name>
<dbReference type="Proteomes" id="UP000000763">
    <property type="component" value="Chromosome 2"/>
</dbReference>
<dbReference type="EMBL" id="AP005110">
    <property type="protein sequence ID" value="BAD28413.1"/>
    <property type="molecule type" value="Genomic_DNA"/>
</dbReference>
<protein>
    <submittedName>
        <fullName evidence="2">Uncharacterized protein</fullName>
    </submittedName>
</protein>
<proteinExistence type="predicted"/>
<evidence type="ECO:0000256" key="1">
    <source>
        <dbReference type="SAM" id="MobiDB-lite"/>
    </source>
</evidence>
<organism evidence="2 3">
    <name type="scientific">Oryza sativa subsp. japonica</name>
    <name type="common">Rice</name>
    <dbReference type="NCBI Taxonomy" id="39947"/>
    <lineage>
        <taxon>Eukaryota</taxon>
        <taxon>Viridiplantae</taxon>
        <taxon>Streptophyta</taxon>
        <taxon>Embryophyta</taxon>
        <taxon>Tracheophyta</taxon>
        <taxon>Spermatophyta</taxon>
        <taxon>Magnoliopsida</taxon>
        <taxon>Liliopsida</taxon>
        <taxon>Poales</taxon>
        <taxon>Poaceae</taxon>
        <taxon>BOP clade</taxon>
        <taxon>Oryzoideae</taxon>
        <taxon>Oryzeae</taxon>
        <taxon>Oryzinae</taxon>
        <taxon>Oryza</taxon>
        <taxon>Oryza sativa</taxon>
    </lineage>
</organism>